<feature type="transmembrane region" description="Helical" evidence="1">
    <location>
        <begin position="39"/>
        <end position="62"/>
    </location>
</feature>
<keyword evidence="4" id="KW-1185">Reference proteome</keyword>
<evidence type="ECO:0000313" key="4">
    <source>
        <dbReference type="Proteomes" id="UP000320461"/>
    </source>
</evidence>
<name>A0A4Y3KNK5_9CELL</name>
<evidence type="ECO:0000313" key="3">
    <source>
        <dbReference type="EMBL" id="GEA86001.1"/>
    </source>
</evidence>
<protein>
    <submittedName>
        <fullName evidence="3">Membrane protein</fullName>
    </submittedName>
</protein>
<evidence type="ECO:0000256" key="1">
    <source>
        <dbReference type="SAM" id="Phobius"/>
    </source>
</evidence>
<feature type="transmembrane region" description="Helical" evidence="1">
    <location>
        <begin position="7"/>
        <end position="27"/>
    </location>
</feature>
<dbReference type="Pfam" id="PF09851">
    <property type="entry name" value="SHOCT"/>
    <property type="match status" value="1"/>
</dbReference>
<keyword evidence="1" id="KW-1133">Transmembrane helix</keyword>
<comment type="caution">
    <text evidence="3">The sequence shown here is derived from an EMBL/GenBank/DDBJ whole genome shotgun (WGS) entry which is preliminary data.</text>
</comment>
<evidence type="ECO:0000259" key="2">
    <source>
        <dbReference type="Pfam" id="PF09851"/>
    </source>
</evidence>
<dbReference type="OrthoDB" id="7596142at2"/>
<gene>
    <name evidence="3" type="ORF">CGE01nite_32520</name>
</gene>
<dbReference type="Proteomes" id="UP000320461">
    <property type="component" value="Unassembled WGS sequence"/>
</dbReference>
<keyword evidence="1" id="KW-0812">Transmembrane</keyword>
<reference evidence="3 4" key="1">
    <citation type="submission" date="2019-06" db="EMBL/GenBank/DDBJ databases">
        <title>Whole genome shotgun sequence of Cellulomonas gelida NBRC 3748.</title>
        <authorList>
            <person name="Hosoyama A."/>
            <person name="Uohara A."/>
            <person name="Ohji S."/>
            <person name="Ichikawa N."/>
        </authorList>
    </citation>
    <scope>NUCLEOTIDE SEQUENCE [LARGE SCALE GENOMIC DNA]</scope>
    <source>
        <strain evidence="3 4">NBRC 3748</strain>
    </source>
</reference>
<dbReference type="InterPro" id="IPR018649">
    <property type="entry name" value="SHOCT"/>
</dbReference>
<proteinExistence type="predicted"/>
<accession>A0A4Y3KNK5</accession>
<organism evidence="3 4">
    <name type="scientific">Cellulomonas gelida</name>
    <dbReference type="NCBI Taxonomy" id="1712"/>
    <lineage>
        <taxon>Bacteria</taxon>
        <taxon>Bacillati</taxon>
        <taxon>Actinomycetota</taxon>
        <taxon>Actinomycetes</taxon>
        <taxon>Micrococcales</taxon>
        <taxon>Cellulomonadaceae</taxon>
        <taxon>Cellulomonas</taxon>
    </lineage>
</organism>
<dbReference type="AlphaFoldDB" id="A0A4Y3KNK5"/>
<sequence>MDFWDWFWLMVWWFCFFAYLILLFQIVADLFRDPELGGWAKALWVIGLIFLPFLVAFIYIVARGRGMAQRQMKDAVETKQATDEYIRATAGTGRSPAAEIADAKALLDAGAISPDEFATLKARALA</sequence>
<keyword evidence="1" id="KW-0472">Membrane</keyword>
<feature type="domain" description="SHOCT" evidence="2">
    <location>
        <begin position="99"/>
        <end position="125"/>
    </location>
</feature>
<dbReference type="RefSeq" id="WP_048342686.1">
    <property type="nucleotide sequence ID" value="NZ_BJLQ01000069.1"/>
</dbReference>
<dbReference type="EMBL" id="BJLQ01000069">
    <property type="protein sequence ID" value="GEA86001.1"/>
    <property type="molecule type" value="Genomic_DNA"/>
</dbReference>